<feature type="domain" description="Transcriptional repressor PaaX-like N-terminal" evidence="1">
    <location>
        <begin position="5"/>
        <end position="70"/>
    </location>
</feature>
<dbReference type="Gene3D" id="1.20.58.1460">
    <property type="match status" value="1"/>
</dbReference>
<organism evidence="4 5">
    <name type="scientific">Paractinoplanes rhizophilus</name>
    <dbReference type="NCBI Taxonomy" id="1416877"/>
    <lineage>
        <taxon>Bacteria</taxon>
        <taxon>Bacillati</taxon>
        <taxon>Actinomycetota</taxon>
        <taxon>Actinomycetes</taxon>
        <taxon>Micromonosporales</taxon>
        <taxon>Micromonosporaceae</taxon>
        <taxon>Paractinoplanes</taxon>
    </lineage>
</organism>
<proteinExistence type="predicted"/>
<dbReference type="InterPro" id="IPR048846">
    <property type="entry name" value="PaaX-like_central"/>
</dbReference>
<keyword evidence="5" id="KW-1185">Reference proteome</keyword>
<feature type="domain" description="Transcriptional repressor PaaX-like C-terminal" evidence="2">
    <location>
        <begin position="173"/>
        <end position="255"/>
    </location>
</feature>
<dbReference type="InterPro" id="IPR036388">
    <property type="entry name" value="WH-like_DNA-bd_sf"/>
</dbReference>
<dbReference type="Proteomes" id="UP001596548">
    <property type="component" value="Unassembled WGS sequence"/>
</dbReference>
<dbReference type="InterPro" id="IPR011965">
    <property type="entry name" value="PaaX_trns_reg"/>
</dbReference>
<evidence type="ECO:0000259" key="3">
    <source>
        <dbReference type="Pfam" id="PF20803"/>
    </source>
</evidence>
<sequence length="270" mass="29832">MQPQDLMLMLFGTYALDEGVCLGAGGIIDTLGRAGVSAHATRSTLSRMVGRDLLHRRRAGRKMYFGLTERSSAILRDGRARIWHDGAVNDRWDGTWTLLSFSLPESMQRERHDLRSRLAWSGFGRVQGGLWIAPGRVDAAGIVSSLGLKAHARVFFARAEETTDIAELVGDAYDIAEVGARYEEFLRRWDGAQTTGAQTTGDPLAERLRLLAEWLDAIRRDPRLPVEHLPTGWPAARAQKVFRALAEAYREPARAVAGDLLETLPLSSPG</sequence>
<reference evidence="5" key="1">
    <citation type="journal article" date="2019" name="Int. J. Syst. Evol. Microbiol.">
        <title>The Global Catalogue of Microorganisms (GCM) 10K type strain sequencing project: providing services to taxonomists for standard genome sequencing and annotation.</title>
        <authorList>
            <consortium name="The Broad Institute Genomics Platform"/>
            <consortium name="The Broad Institute Genome Sequencing Center for Infectious Disease"/>
            <person name="Wu L."/>
            <person name="Ma J."/>
        </authorList>
    </citation>
    <scope>NUCLEOTIDE SEQUENCE [LARGE SCALE GENOMIC DNA]</scope>
    <source>
        <strain evidence="5">XZYJT-10</strain>
    </source>
</reference>
<dbReference type="PIRSF" id="PIRSF020623">
    <property type="entry name" value="PaaX"/>
    <property type="match status" value="1"/>
</dbReference>
<dbReference type="PANTHER" id="PTHR30319:SF1">
    <property type="entry name" value="TRANSCRIPTIONAL REPRESSOR PAAX"/>
    <property type="match status" value="1"/>
</dbReference>
<evidence type="ECO:0000259" key="2">
    <source>
        <dbReference type="Pfam" id="PF08223"/>
    </source>
</evidence>
<evidence type="ECO:0000313" key="4">
    <source>
        <dbReference type="EMBL" id="MFC7277034.1"/>
    </source>
</evidence>
<dbReference type="Gene3D" id="3.30.70.2650">
    <property type="match status" value="1"/>
</dbReference>
<dbReference type="Pfam" id="PF20803">
    <property type="entry name" value="PaaX_M"/>
    <property type="match status" value="1"/>
</dbReference>
<dbReference type="RefSeq" id="WP_378972114.1">
    <property type="nucleotide sequence ID" value="NZ_JBHTBJ010000019.1"/>
</dbReference>
<dbReference type="Pfam" id="PF08223">
    <property type="entry name" value="PaaX_C"/>
    <property type="match status" value="1"/>
</dbReference>
<dbReference type="InterPro" id="IPR013225">
    <property type="entry name" value="PaaX_C"/>
</dbReference>
<dbReference type="PANTHER" id="PTHR30319">
    <property type="entry name" value="PHENYLACETIC ACID REGULATOR-RELATED TRANSCRIPTIONAL REPRESSOR"/>
    <property type="match status" value="1"/>
</dbReference>
<dbReference type="EMBL" id="JBHTBJ010000019">
    <property type="protein sequence ID" value="MFC7277034.1"/>
    <property type="molecule type" value="Genomic_DNA"/>
</dbReference>
<accession>A0ABW2HZG5</accession>
<feature type="domain" description="Transcriptional repressor PaaX-like central Cas2-like" evidence="3">
    <location>
        <begin position="90"/>
        <end position="169"/>
    </location>
</feature>
<comment type="caution">
    <text evidence="4">The sequence shown here is derived from an EMBL/GenBank/DDBJ whole genome shotgun (WGS) entry which is preliminary data.</text>
</comment>
<protein>
    <submittedName>
        <fullName evidence="4">PaaX family transcriptional regulator C-terminal domain-containing protein</fullName>
    </submittedName>
</protein>
<dbReference type="Gene3D" id="1.10.10.10">
    <property type="entry name" value="Winged helix-like DNA-binding domain superfamily/Winged helix DNA-binding domain"/>
    <property type="match status" value="1"/>
</dbReference>
<dbReference type="InterPro" id="IPR012906">
    <property type="entry name" value="PaaX-like_N"/>
</dbReference>
<name>A0ABW2HZG5_9ACTN</name>
<evidence type="ECO:0000313" key="5">
    <source>
        <dbReference type="Proteomes" id="UP001596548"/>
    </source>
</evidence>
<gene>
    <name evidence="4" type="ORF">ACFQS1_23840</name>
</gene>
<dbReference type="Pfam" id="PF07848">
    <property type="entry name" value="PaaX"/>
    <property type="match status" value="1"/>
</dbReference>
<evidence type="ECO:0000259" key="1">
    <source>
        <dbReference type="Pfam" id="PF07848"/>
    </source>
</evidence>